<dbReference type="Proteomes" id="UP001054821">
    <property type="component" value="Chromosome 8"/>
</dbReference>
<comment type="caution">
    <text evidence="1">The sequence shown here is derived from an EMBL/GenBank/DDBJ whole genome shotgun (WGS) entry which is preliminary data.</text>
</comment>
<name>A0AAD4V0P2_PRUDU</name>
<organism evidence="1 2">
    <name type="scientific">Prunus dulcis</name>
    <name type="common">Almond</name>
    <name type="synonym">Amygdalus dulcis</name>
    <dbReference type="NCBI Taxonomy" id="3755"/>
    <lineage>
        <taxon>Eukaryota</taxon>
        <taxon>Viridiplantae</taxon>
        <taxon>Streptophyta</taxon>
        <taxon>Embryophyta</taxon>
        <taxon>Tracheophyta</taxon>
        <taxon>Spermatophyta</taxon>
        <taxon>Magnoliopsida</taxon>
        <taxon>eudicotyledons</taxon>
        <taxon>Gunneridae</taxon>
        <taxon>Pentapetalae</taxon>
        <taxon>rosids</taxon>
        <taxon>fabids</taxon>
        <taxon>Rosales</taxon>
        <taxon>Rosaceae</taxon>
        <taxon>Amygdaloideae</taxon>
        <taxon>Amygdaleae</taxon>
        <taxon>Prunus</taxon>
    </lineage>
</organism>
<gene>
    <name evidence="1" type="ORF">L3X38_044810</name>
</gene>
<proteinExistence type="predicted"/>
<keyword evidence="2" id="KW-1185">Reference proteome</keyword>
<dbReference type="EMBL" id="JAJFAZ020000008">
    <property type="protein sequence ID" value="KAI5315634.1"/>
    <property type="molecule type" value="Genomic_DNA"/>
</dbReference>
<protein>
    <submittedName>
        <fullName evidence="1">Uncharacterized protein</fullName>
    </submittedName>
</protein>
<evidence type="ECO:0000313" key="2">
    <source>
        <dbReference type="Proteomes" id="UP001054821"/>
    </source>
</evidence>
<accession>A0AAD4V0P2</accession>
<reference evidence="1 2" key="1">
    <citation type="journal article" date="2022" name="G3 (Bethesda)">
        <title>Whole-genome sequence and methylome profiling of the almond [Prunus dulcis (Mill.) D.A. Webb] cultivar 'Nonpareil'.</title>
        <authorList>
            <person name="D'Amico-Willman K.M."/>
            <person name="Ouma W.Z."/>
            <person name="Meulia T."/>
            <person name="Sideli G.M."/>
            <person name="Gradziel T.M."/>
            <person name="Fresnedo-Ramirez J."/>
        </authorList>
    </citation>
    <scope>NUCLEOTIDE SEQUENCE [LARGE SCALE GENOMIC DNA]</scope>
    <source>
        <strain evidence="1">Clone GOH B32 T37-40</strain>
    </source>
</reference>
<evidence type="ECO:0000313" key="1">
    <source>
        <dbReference type="EMBL" id="KAI5315634.1"/>
    </source>
</evidence>
<sequence>MQALCRLRHPFAFSTPVPRHIVLRNASFVPSVSHLSLAPPCLATLPCNMQALCYIWHPFAFGTHMPRHITLRHISFIPSAPSCLGTLPCNCLATCKSYAFSTYVPFSTLSATCKSCTFGTLALRCTMMPFGTLA</sequence>
<dbReference type="AlphaFoldDB" id="A0AAD4V0P2"/>